<protein>
    <submittedName>
        <fullName evidence="1">Uncharacterized protein</fullName>
    </submittedName>
</protein>
<dbReference type="OrthoDB" id="217741at2157"/>
<gene>
    <name evidence="1" type="ORF">HZS55_06320</name>
</gene>
<name>A0A7D5SWY3_9EURY</name>
<proteinExistence type="predicted"/>
<dbReference type="Proteomes" id="UP000509667">
    <property type="component" value="Chromosome"/>
</dbReference>
<dbReference type="GeneID" id="56077461"/>
<evidence type="ECO:0000313" key="1">
    <source>
        <dbReference type="EMBL" id="QLH76931.1"/>
    </source>
</evidence>
<dbReference type="EMBL" id="CP058910">
    <property type="protein sequence ID" value="QLH76931.1"/>
    <property type="molecule type" value="Genomic_DNA"/>
</dbReference>
<reference evidence="1 2" key="1">
    <citation type="submission" date="2020-07" db="EMBL/GenBank/DDBJ databases">
        <title>Halosimplex pelagicum sp. nov. and Halosimplex rubrum sp. nov., isolated from salted brown alga Laminaria, and emended description of the genus Halosimplex.</title>
        <authorList>
            <person name="Cui H."/>
        </authorList>
    </citation>
    <scope>NUCLEOTIDE SEQUENCE [LARGE SCALE GENOMIC DNA]</scope>
    <source>
        <strain evidence="1 2">R27</strain>
    </source>
</reference>
<dbReference type="RefSeq" id="WP_179910865.1">
    <property type="nucleotide sequence ID" value="NZ_CP058910.1"/>
</dbReference>
<sequence>MPSNDPTLQEGIAAQLAHDAHYLGTDGDGANHYWSQYERTVYVVNDDTVESWAFTETPMTTLTDWLTHVESKRGAWEDHRVGTGGVAAIIAGHDSTECP</sequence>
<keyword evidence="2" id="KW-1185">Reference proteome</keyword>
<dbReference type="KEGG" id="hrr:HZS55_06320"/>
<organism evidence="1 2">
    <name type="scientific">Halosimplex rubrum</name>
    <dbReference type="NCBI Taxonomy" id="869889"/>
    <lineage>
        <taxon>Archaea</taxon>
        <taxon>Methanobacteriati</taxon>
        <taxon>Methanobacteriota</taxon>
        <taxon>Stenosarchaea group</taxon>
        <taxon>Halobacteria</taxon>
        <taxon>Halobacteriales</taxon>
        <taxon>Haloarculaceae</taxon>
        <taxon>Halosimplex</taxon>
    </lineage>
</organism>
<evidence type="ECO:0000313" key="2">
    <source>
        <dbReference type="Proteomes" id="UP000509667"/>
    </source>
</evidence>
<dbReference type="AlphaFoldDB" id="A0A7D5SWY3"/>
<accession>A0A7D5SWY3</accession>